<sequence>MCEKKPEIILFTGFLGSGKTTMLLKTIELLAAGNKKCAIIVNEIGEVGIDNRQMRKLGYDVLDLFGGCVCCTLKVTLEATINHLLTEYDGIDYILFEPSGMADPAGMYPSMENCGYTPEDIRNVFIFDPLRVDLYRVRLNSLLKSSLELARAVVINKIDEAPEHAVREAEGMIRNLDGRIPVFKMDVSAGLTPAFKTYLVR</sequence>
<dbReference type="SUPFAM" id="SSF52540">
    <property type="entry name" value="P-loop containing nucleoside triphosphate hydrolases"/>
    <property type="match status" value="1"/>
</dbReference>
<evidence type="ECO:0000313" key="3">
    <source>
        <dbReference type="Proteomes" id="UP000218387"/>
    </source>
</evidence>
<dbReference type="AlphaFoldDB" id="A0A4V1GLM0"/>
<feature type="domain" description="CobW/HypB/UreG nucleotide-binding" evidence="1">
    <location>
        <begin position="8"/>
        <end position="183"/>
    </location>
</feature>
<dbReference type="PANTHER" id="PTHR13748:SF62">
    <property type="entry name" value="COBW DOMAIN-CONTAINING PROTEIN"/>
    <property type="match status" value="1"/>
</dbReference>
<dbReference type="GO" id="GO:0005737">
    <property type="term" value="C:cytoplasm"/>
    <property type="evidence" value="ECO:0007669"/>
    <property type="project" value="TreeGrafter"/>
</dbReference>
<dbReference type="Proteomes" id="UP000218387">
    <property type="component" value="Chromosome"/>
</dbReference>
<protein>
    <submittedName>
        <fullName evidence="2">Cobalamin biosynthesis protein CobW</fullName>
    </submittedName>
</protein>
<evidence type="ECO:0000313" key="2">
    <source>
        <dbReference type="EMBL" id="QCT70256.1"/>
    </source>
</evidence>
<dbReference type="RefSeq" id="WP_074618414.1">
    <property type="nucleotide sequence ID" value="NZ_CP029487.1"/>
</dbReference>
<dbReference type="KEGG" id="emt:CPZ25_002630"/>
<dbReference type="InterPro" id="IPR003495">
    <property type="entry name" value="CobW/HypB/UreG_nucleotide-bd"/>
</dbReference>
<dbReference type="PANTHER" id="PTHR13748">
    <property type="entry name" value="COBW-RELATED"/>
    <property type="match status" value="1"/>
</dbReference>
<dbReference type="InterPro" id="IPR027417">
    <property type="entry name" value="P-loop_NTPase"/>
</dbReference>
<dbReference type="Pfam" id="PF02492">
    <property type="entry name" value="cobW"/>
    <property type="match status" value="1"/>
</dbReference>
<evidence type="ECO:0000259" key="1">
    <source>
        <dbReference type="Pfam" id="PF02492"/>
    </source>
</evidence>
<gene>
    <name evidence="2" type="ORF">CPZ25_002630</name>
</gene>
<dbReference type="InterPro" id="IPR051316">
    <property type="entry name" value="Zinc-reg_GTPase_activator"/>
</dbReference>
<dbReference type="Gene3D" id="3.40.50.300">
    <property type="entry name" value="P-loop containing nucleotide triphosphate hydrolases"/>
    <property type="match status" value="1"/>
</dbReference>
<proteinExistence type="predicted"/>
<name>A0A4V1GLM0_EUBML</name>
<accession>A0A4V1GLM0</accession>
<reference evidence="2 3" key="1">
    <citation type="submission" date="2018-05" db="EMBL/GenBank/DDBJ databases">
        <title>Genome comparison of Eubacterium sp.</title>
        <authorList>
            <person name="Feng Y."/>
            <person name="Sanchez-Andrea I."/>
            <person name="Stams A.J.M."/>
            <person name="De Vos W.M."/>
        </authorList>
    </citation>
    <scope>NUCLEOTIDE SEQUENCE [LARGE SCALE GENOMIC DNA]</scope>
    <source>
        <strain evidence="2 3">YI</strain>
    </source>
</reference>
<dbReference type="EMBL" id="CP029487">
    <property type="protein sequence ID" value="QCT70256.1"/>
    <property type="molecule type" value="Genomic_DNA"/>
</dbReference>
<keyword evidence="3" id="KW-1185">Reference proteome</keyword>
<organism evidence="2 3">
    <name type="scientific">Eubacterium maltosivorans</name>
    <dbReference type="NCBI Taxonomy" id="2041044"/>
    <lineage>
        <taxon>Bacteria</taxon>
        <taxon>Bacillati</taxon>
        <taxon>Bacillota</taxon>
        <taxon>Clostridia</taxon>
        <taxon>Eubacteriales</taxon>
        <taxon>Eubacteriaceae</taxon>
        <taxon>Eubacterium</taxon>
    </lineage>
</organism>